<organism evidence="1 2">
    <name type="scientific">Listeria floridensis FSL S10-1187</name>
    <dbReference type="NCBI Taxonomy" id="1265817"/>
    <lineage>
        <taxon>Bacteria</taxon>
        <taxon>Bacillati</taxon>
        <taxon>Bacillota</taxon>
        <taxon>Bacilli</taxon>
        <taxon>Bacillales</taxon>
        <taxon>Listeriaceae</taxon>
        <taxon>Listeria</taxon>
    </lineage>
</organism>
<evidence type="ECO:0000313" key="1">
    <source>
        <dbReference type="EMBL" id="EUJ28530.1"/>
    </source>
</evidence>
<keyword evidence="2" id="KW-1185">Reference proteome</keyword>
<dbReference type="Gene3D" id="1.10.3210.10">
    <property type="entry name" value="Hypothetical protein af1432"/>
    <property type="match status" value="1"/>
</dbReference>
<reference evidence="1 2" key="1">
    <citation type="journal article" date="2014" name="Int. J. Syst. Evol. Microbiol.">
        <title>Listeria floridensis sp. nov., Listeria aquatica sp. nov., Listeria cornellensis sp. nov., Listeria riparia sp. nov. and Listeria grandensis sp. nov., from agricultural and natural environments.</title>
        <authorList>
            <person name="den Bakker H.C."/>
            <person name="Warchocki S."/>
            <person name="Wright E.M."/>
            <person name="Allred A.F."/>
            <person name="Ahlstrom C."/>
            <person name="Manuel C.S."/>
            <person name="Stasiewicz M.J."/>
            <person name="Burrell A."/>
            <person name="Roof S."/>
            <person name="Strawn L."/>
            <person name="Fortes E.D."/>
            <person name="Nightingale K.K."/>
            <person name="Kephart D."/>
            <person name="Wiedmann M."/>
        </authorList>
    </citation>
    <scope>NUCLEOTIDE SEQUENCE [LARGE SCALE GENOMIC DNA]</scope>
    <source>
        <strain evidence="1 2">FSL S10-1187</strain>
    </source>
</reference>
<comment type="caution">
    <text evidence="1">The sequence shown here is derived from an EMBL/GenBank/DDBJ whole genome shotgun (WGS) entry which is preliminary data.</text>
</comment>
<dbReference type="Pfam" id="PF13328">
    <property type="entry name" value="HD_4"/>
    <property type="match status" value="1"/>
</dbReference>
<dbReference type="InterPro" id="IPR052194">
    <property type="entry name" value="MESH1"/>
</dbReference>
<evidence type="ECO:0000313" key="2">
    <source>
        <dbReference type="Proteomes" id="UP000019249"/>
    </source>
</evidence>
<dbReference type="PANTHER" id="PTHR46246:SF1">
    <property type="entry name" value="GUANOSINE-3',5'-BIS(DIPHOSPHATE) 3'-PYROPHOSPHOHYDROLASE MESH1"/>
    <property type="match status" value="1"/>
</dbReference>
<sequence>MAIAGLLHDVVEDTGTTNAEIKEQFGEKVAELVRAHTEDKTKSWEERKAHTIETVRNGSLEVKALIVADKLDNLSSIRYAMSSEGDRVWTYFKRGYSEQKWYYTNVRNAMTVGLSETEIPAFFCGLFKTCGYCF</sequence>
<dbReference type="InterPro" id="IPR003607">
    <property type="entry name" value="HD/PDEase_dom"/>
</dbReference>
<dbReference type="PANTHER" id="PTHR46246">
    <property type="entry name" value="GUANOSINE-3',5'-BIS(DIPHOSPHATE) 3'-PYROPHOSPHOHYDROLASE MESH1"/>
    <property type="match status" value="1"/>
</dbReference>
<accession>A0ABP3AVY9</accession>
<dbReference type="Proteomes" id="UP000019249">
    <property type="component" value="Unassembled WGS sequence"/>
</dbReference>
<proteinExistence type="predicted"/>
<dbReference type="CDD" id="cd00077">
    <property type="entry name" value="HDc"/>
    <property type="match status" value="1"/>
</dbReference>
<dbReference type="EMBL" id="AODF01000028">
    <property type="protein sequence ID" value="EUJ28530.1"/>
    <property type="molecule type" value="Genomic_DNA"/>
</dbReference>
<name>A0ABP3AVY9_9LIST</name>
<gene>
    <name evidence="1" type="ORF">MFLO_12351</name>
</gene>
<protein>
    <recommendedName>
        <fullName evidence="3">HD domain-containing protein</fullName>
    </recommendedName>
</protein>
<evidence type="ECO:0008006" key="3">
    <source>
        <dbReference type="Google" id="ProtNLM"/>
    </source>
</evidence>
<dbReference type="SUPFAM" id="SSF109604">
    <property type="entry name" value="HD-domain/PDEase-like"/>
    <property type="match status" value="1"/>
</dbReference>